<feature type="compositionally biased region" description="Basic and acidic residues" evidence="1">
    <location>
        <begin position="142"/>
        <end position="182"/>
    </location>
</feature>
<dbReference type="InterPro" id="IPR051678">
    <property type="entry name" value="AGP_Transferase"/>
</dbReference>
<dbReference type="InterPro" id="IPR002575">
    <property type="entry name" value="Aminoglycoside_PTrfase"/>
</dbReference>
<feature type="region of interest" description="Disordered" evidence="1">
    <location>
        <begin position="104"/>
        <end position="194"/>
    </location>
</feature>
<feature type="region of interest" description="Disordered" evidence="1">
    <location>
        <begin position="240"/>
        <end position="277"/>
    </location>
</feature>
<dbReference type="EMBL" id="JACHMY010000001">
    <property type="protein sequence ID" value="MBB5840314.1"/>
    <property type="molecule type" value="Genomic_DNA"/>
</dbReference>
<accession>A0A7W9MXZ4</accession>
<evidence type="ECO:0000256" key="1">
    <source>
        <dbReference type="SAM" id="MobiDB-lite"/>
    </source>
</evidence>
<comment type="caution">
    <text evidence="3">The sequence shown here is derived from an EMBL/GenBank/DDBJ whole genome shotgun (WGS) entry which is preliminary data.</text>
</comment>
<dbReference type="Proteomes" id="UP000549971">
    <property type="component" value="Unassembled WGS sequence"/>
</dbReference>
<dbReference type="GO" id="GO:0016301">
    <property type="term" value="F:kinase activity"/>
    <property type="evidence" value="ECO:0007669"/>
    <property type="project" value="UniProtKB-KW"/>
</dbReference>
<name>A0A7W9MXZ4_9ACTN</name>
<feature type="domain" description="Aminoglycoside phosphotransferase" evidence="2">
    <location>
        <begin position="282"/>
        <end position="459"/>
    </location>
</feature>
<keyword evidence="4" id="KW-1185">Reference proteome</keyword>
<dbReference type="Gene3D" id="3.90.1200.10">
    <property type="match status" value="1"/>
</dbReference>
<keyword evidence="3" id="KW-0418">Kinase</keyword>
<feature type="compositionally biased region" description="Basic and acidic residues" evidence="1">
    <location>
        <begin position="115"/>
        <end position="133"/>
    </location>
</feature>
<evidence type="ECO:0000313" key="3">
    <source>
        <dbReference type="EMBL" id="MBB5840314.1"/>
    </source>
</evidence>
<dbReference type="SUPFAM" id="SSF56112">
    <property type="entry name" value="Protein kinase-like (PK-like)"/>
    <property type="match status" value="2"/>
</dbReference>
<feature type="region of interest" description="Disordered" evidence="1">
    <location>
        <begin position="315"/>
        <end position="334"/>
    </location>
</feature>
<gene>
    <name evidence="3" type="ORF">HDA39_007048</name>
</gene>
<keyword evidence="3" id="KW-0808">Transferase</keyword>
<dbReference type="RefSeq" id="WP_184802578.1">
    <property type="nucleotide sequence ID" value="NZ_JACHMY010000001.1"/>
</dbReference>
<evidence type="ECO:0000259" key="2">
    <source>
        <dbReference type="Pfam" id="PF01636"/>
    </source>
</evidence>
<dbReference type="PANTHER" id="PTHR21310:SF15">
    <property type="entry name" value="AMINOGLYCOSIDE PHOSPHOTRANSFERASE DOMAIN-CONTAINING PROTEIN"/>
    <property type="match status" value="1"/>
</dbReference>
<dbReference type="Gene3D" id="3.30.200.20">
    <property type="entry name" value="Phosphorylase Kinase, domain 1"/>
    <property type="match status" value="1"/>
</dbReference>
<sequence length="544" mass="59104">MTPIQTAARAIATAHGLDPDDVTELPGGVANHVFRLGSTLILRIPRSAAFIADLQKEAAVIPVARTAGVRTPAIAAQGTITLDSIPTPYVLMDRVQGHDLADQPHIPANQVQGHDLADQPDAPKDRVHDHHPADQPQTPTNRAHDHHPVNRPDAPRDRVHDHGPSDHPHAPTNEVHDHHSADQPHTPTNRAHDHDLVARPVAPTDRVHDHHPADQPHTPTNRVHDHHLVARPVAPADRVHDHGLADQPHTPTNQVHHHEPADQPHTPTNRVDGRFPVDRPYAPAARLDPGFWADLGREIALLHQVRREHGRAVLDRRPGASRGSAGFSSPDAFADPLPGGRADVFAEPFTGGRADASAGGLTGALADGLSGVPEDSGTGRGSANELVERGYLDAGTGRWLGAWMDGLRGRFDERSPNVLLHGDLAPQNLMVDEAGRFVALVDWGDAAWGPRGMEFAKLRLEDVARVLPAYREVADVRFETGELEAAVLWFHLQWGLSNLTGPPRTGQRHWTATPGSRVLGVLRFLASDPPEPWDGLIKKVDLWV</sequence>
<reference evidence="3 4" key="1">
    <citation type="submission" date="2020-08" db="EMBL/GenBank/DDBJ databases">
        <title>Sequencing the genomes of 1000 actinobacteria strains.</title>
        <authorList>
            <person name="Klenk H.-P."/>
        </authorList>
    </citation>
    <scope>NUCLEOTIDE SEQUENCE [LARGE SCALE GENOMIC DNA]</scope>
    <source>
        <strain evidence="3 4">DSM 28967</strain>
    </source>
</reference>
<proteinExistence type="predicted"/>
<dbReference type="Pfam" id="PF01636">
    <property type="entry name" value="APH"/>
    <property type="match status" value="2"/>
</dbReference>
<evidence type="ECO:0000313" key="4">
    <source>
        <dbReference type="Proteomes" id="UP000549971"/>
    </source>
</evidence>
<protein>
    <submittedName>
        <fullName evidence="3">Aminoglycoside phosphotransferase (APT) family kinase protein</fullName>
    </submittedName>
</protein>
<dbReference type="PANTHER" id="PTHR21310">
    <property type="entry name" value="AMINOGLYCOSIDE PHOSPHOTRANSFERASE-RELATED-RELATED"/>
    <property type="match status" value="1"/>
</dbReference>
<dbReference type="InterPro" id="IPR011009">
    <property type="entry name" value="Kinase-like_dom_sf"/>
</dbReference>
<feature type="domain" description="Aminoglycoside phosphotransferase" evidence="2">
    <location>
        <begin position="21"/>
        <end position="153"/>
    </location>
</feature>
<dbReference type="AlphaFoldDB" id="A0A7W9MXZ4"/>
<organism evidence="3 4">
    <name type="scientific">Kribbella italica</name>
    <dbReference type="NCBI Taxonomy" id="1540520"/>
    <lineage>
        <taxon>Bacteria</taxon>
        <taxon>Bacillati</taxon>
        <taxon>Actinomycetota</taxon>
        <taxon>Actinomycetes</taxon>
        <taxon>Propionibacteriales</taxon>
        <taxon>Kribbellaceae</taxon>
        <taxon>Kribbella</taxon>
    </lineage>
</organism>